<dbReference type="AlphaFoldDB" id="A0A9X0YCN2"/>
<gene>
    <name evidence="1" type="ORF">JWR99_16675</name>
</gene>
<keyword evidence="2" id="KW-1185">Reference proteome</keyword>
<name>A0A9X0YCN2_9PSED</name>
<comment type="caution">
    <text evidence="1">The sequence shown here is derived from an EMBL/GenBank/DDBJ whole genome shotgun (WGS) entry which is preliminary data.</text>
</comment>
<evidence type="ECO:0000313" key="2">
    <source>
        <dbReference type="Proteomes" id="UP001154860"/>
    </source>
</evidence>
<evidence type="ECO:0000313" key="1">
    <source>
        <dbReference type="EMBL" id="MBN2977489.1"/>
    </source>
</evidence>
<dbReference type="Proteomes" id="UP001154860">
    <property type="component" value="Unassembled WGS sequence"/>
</dbReference>
<proteinExistence type="predicted"/>
<reference evidence="1 2" key="1">
    <citation type="journal article" date="2021" name="Int. J. Syst. Evol. Microbiol.">
        <title>Pseudomonas lactucae sp. nov., a pathogen causing bacterial rot of lettuce in Japan.</title>
        <authorList>
            <person name="Sawada H."/>
            <person name="Fujikawa T."/>
            <person name="Satou M."/>
        </authorList>
    </citation>
    <scope>NUCLEOTIDE SEQUENCE [LARGE SCALE GENOMIC DNA]</scope>
    <source>
        <strain evidence="1 2">MAFF 301381</strain>
    </source>
</reference>
<dbReference type="EMBL" id="JAFHKJ010000071">
    <property type="protein sequence ID" value="MBN2977489.1"/>
    <property type="molecule type" value="Genomic_DNA"/>
</dbReference>
<reference evidence="1 2" key="2">
    <citation type="journal article" date="2023" name="Plant Pathol.">
        <title>Dismantling and reorganizing Pseudomonas marginalis sensu#lato.</title>
        <authorList>
            <person name="Sawada H."/>
            <person name="Fujikawa T."/>
            <person name="Satou M."/>
        </authorList>
    </citation>
    <scope>NUCLEOTIDE SEQUENCE [LARGE SCALE GENOMIC DNA]</scope>
    <source>
        <strain evidence="1 2">MAFF 301381</strain>
    </source>
</reference>
<protein>
    <submittedName>
        <fullName evidence="1">Uncharacterized protein</fullName>
    </submittedName>
</protein>
<organism evidence="1 2">
    <name type="scientific">Pseudomonas lactucae</name>
    <dbReference type="NCBI Taxonomy" id="2813360"/>
    <lineage>
        <taxon>Bacteria</taxon>
        <taxon>Pseudomonadati</taxon>
        <taxon>Pseudomonadota</taxon>
        <taxon>Gammaproteobacteria</taxon>
        <taxon>Pseudomonadales</taxon>
        <taxon>Pseudomonadaceae</taxon>
        <taxon>Pseudomonas</taxon>
    </lineage>
</organism>
<accession>A0A9X0YCN2</accession>
<sequence>MFHLPPLGVCACFSQALSAVRSSRVNAHAPANILDGQSRLFVALSFVSDRPSSSAPIKITHNFGVRNATLQQMAGKLLPRTKKRRGCCVNQRLAFNGCQETQPRGIYE</sequence>
<dbReference type="RefSeq" id="WP_205520025.1">
    <property type="nucleotide sequence ID" value="NZ_JAFHKJ010000071.1"/>
</dbReference>